<protein>
    <submittedName>
        <fullName evidence="1">DUF1876 domain-containing protein</fullName>
    </submittedName>
</protein>
<organism evidence="1 2">
    <name type="scientific">Streptomyces klenkii</name>
    <dbReference type="NCBI Taxonomy" id="1420899"/>
    <lineage>
        <taxon>Bacteria</taxon>
        <taxon>Bacillati</taxon>
        <taxon>Actinomycetota</taxon>
        <taxon>Actinomycetes</taxon>
        <taxon>Kitasatosporales</taxon>
        <taxon>Streptomycetaceae</taxon>
        <taxon>Streptomyces</taxon>
    </lineage>
</organism>
<dbReference type="InterPro" id="IPR038070">
    <property type="entry name" value="Rv2632c-like_sf"/>
</dbReference>
<dbReference type="Proteomes" id="UP000270343">
    <property type="component" value="Unassembled WGS sequence"/>
</dbReference>
<dbReference type="SUPFAM" id="SSF143212">
    <property type="entry name" value="Rv2632c-like"/>
    <property type="match status" value="1"/>
</dbReference>
<evidence type="ECO:0000313" key="1">
    <source>
        <dbReference type="EMBL" id="RKN74598.1"/>
    </source>
</evidence>
<sequence length="92" mass="9746">MTTKTAWNAQIDITEEGRKVTADAMLIGKGGERRMVGHGVARCNPADQNDPAIGDELAAARALADLTNKLLDNAAHDIESHTHQPVKGSLSS</sequence>
<dbReference type="RefSeq" id="WP_120755292.1">
    <property type="nucleotide sequence ID" value="NZ_RBAM01000004.1"/>
</dbReference>
<accession>A0A3B0BQK8</accession>
<dbReference type="AlphaFoldDB" id="A0A3B0BQK8"/>
<dbReference type="Gene3D" id="3.30.160.240">
    <property type="entry name" value="Rv1738"/>
    <property type="match status" value="1"/>
</dbReference>
<keyword evidence="2" id="KW-1185">Reference proteome</keyword>
<dbReference type="EMBL" id="RBAM01000004">
    <property type="protein sequence ID" value="RKN74598.1"/>
    <property type="molecule type" value="Genomic_DNA"/>
</dbReference>
<dbReference type="OrthoDB" id="4828144at2"/>
<name>A0A3B0BQK8_9ACTN</name>
<reference evidence="1 2" key="1">
    <citation type="journal article" date="2015" name="Antonie Van Leeuwenhoek">
        <title>Streptomyces klenkii sp. nov., isolated from deep marine sediment.</title>
        <authorList>
            <person name="Veyisoglu A."/>
            <person name="Sahin N."/>
        </authorList>
    </citation>
    <scope>NUCLEOTIDE SEQUENCE [LARGE SCALE GENOMIC DNA]</scope>
    <source>
        <strain evidence="1 2">KCTC 29202</strain>
    </source>
</reference>
<evidence type="ECO:0000313" key="2">
    <source>
        <dbReference type="Proteomes" id="UP000270343"/>
    </source>
</evidence>
<dbReference type="InterPro" id="IPR015057">
    <property type="entry name" value="Rv2632c-like"/>
</dbReference>
<proteinExistence type="predicted"/>
<gene>
    <name evidence="1" type="ORF">D7231_12225</name>
</gene>
<dbReference type="Pfam" id="PF08962">
    <property type="entry name" value="Rv2632c-like"/>
    <property type="match status" value="1"/>
</dbReference>
<comment type="caution">
    <text evidence="1">The sequence shown here is derived from an EMBL/GenBank/DDBJ whole genome shotgun (WGS) entry which is preliminary data.</text>
</comment>